<evidence type="ECO:0000256" key="9">
    <source>
        <dbReference type="ARBA" id="ARBA00023201"/>
    </source>
</evidence>
<dbReference type="Pfam" id="PF03600">
    <property type="entry name" value="CitMHS"/>
    <property type="match status" value="1"/>
</dbReference>
<feature type="transmembrane region" description="Helical" evidence="11">
    <location>
        <begin position="105"/>
        <end position="126"/>
    </location>
</feature>
<dbReference type="NCBIfam" id="NF038006">
    <property type="entry name" value="NhaD_1"/>
    <property type="match status" value="1"/>
</dbReference>
<reference evidence="14" key="1">
    <citation type="submission" date="2016-10" db="EMBL/GenBank/DDBJ databases">
        <authorList>
            <person name="Varghese N."/>
            <person name="Submissions S."/>
        </authorList>
    </citation>
    <scope>NUCLEOTIDE SEQUENCE [LARGE SCALE GENOMIC DNA]</scope>
    <source>
        <strain evidence="14">CGMCC 1.6981</strain>
    </source>
</reference>
<dbReference type="EMBL" id="FPBP01000006">
    <property type="protein sequence ID" value="SFU69729.1"/>
    <property type="molecule type" value="Genomic_DNA"/>
</dbReference>
<evidence type="ECO:0000256" key="1">
    <source>
        <dbReference type="ARBA" id="ARBA00004141"/>
    </source>
</evidence>
<dbReference type="GO" id="GO:0016020">
    <property type="term" value="C:membrane"/>
    <property type="evidence" value="ECO:0007669"/>
    <property type="project" value="UniProtKB-SubCell"/>
</dbReference>
<feature type="transmembrane region" description="Helical" evidence="11">
    <location>
        <begin position="297"/>
        <end position="317"/>
    </location>
</feature>
<dbReference type="GO" id="GO:0015297">
    <property type="term" value="F:antiporter activity"/>
    <property type="evidence" value="ECO:0007669"/>
    <property type="project" value="UniProtKB-KW"/>
</dbReference>
<keyword evidence="2" id="KW-0813">Transport</keyword>
<feature type="transmembrane region" description="Helical" evidence="11">
    <location>
        <begin position="230"/>
        <end position="252"/>
    </location>
</feature>
<dbReference type="AlphaFoldDB" id="A0A1I7I9U6"/>
<dbReference type="InterPro" id="IPR004680">
    <property type="entry name" value="Cit_transptr-like_dom"/>
</dbReference>
<dbReference type="STRING" id="463301.SAMN04487955_106148"/>
<evidence type="ECO:0000256" key="10">
    <source>
        <dbReference type="ARBA" id="ARBA00025753"/>
    </source>
</evidence>
<evidence type="ECO:0000256" key="8">
    <source>
        <dbReference type="ARBA" id="ARBA00023136"/>
    </source>
</evidence>
<evidence type="ECO:0000256" key="5">
    <source>
        <dbReference type="ARBA" id="ARBA00022989"/>
    </source>
</evidence>
<name>A0A1I7I9U6_9GAMM</name>
<evidence type="ECO:0000256" key="2">
    <source>
        <dbReference type="ARBA" id="ARBA00022448"/>
    </source>
</evidence>
<dbReference type="PANTHER" id="PTHR43269">
    <property type="entry name" value="SODIUM/PROTON ANTIPORTER 1-RELATED"/>
    <property type="match status" value="1"/>
</dbReference>
<feature type="transmembrane region" description="Helical" evidence="11">
    <location>
        <begin position="147"/>
        <end position="167"/>
    </location>
</feature>
<evidence type="ECO:0000256" key="3">
    <source>
        <dbReference type="ARBA" id="ARBA00022449"/>
    </source>
</evidence>
<comment type="subcellular location">
    <subcellularLocation>
        <location evidence="1">Membrane</location>
        <topology evidence="1">Multi-pass membrane protein</topology>
    </subcellularLocation>
</comment>
<evidence type="ECO:0000259" key="12">
    <source>
        <dbReference type="Pfam" id="PF03600"/>
    </source>
</evidence>
<evidence type="ECO:0000256" key="6">
    <source>
        <dbReference type="ARBA" id="ARBA00023053"/>
    </source>
</evidence>
<gene>
    <name evidence="13" type="ORF">SAMN04487955_106148</name>
</gene>
<organism evidence="13 14">
    <name type="scientific">Halomonas korlensis</name>
    <dbReference type="NCBI Taxonomy" id="463301"/>
    <lineage>
        <taxon>Bacteria</taxon>
        <taxon>Pseudomonadati</taxon>
        <taxon>Pseudomonadota</taxon>
        <taxon>Gammaproteobacteria</taxon>
        <taxon>Oceanospirillales</taxon>
        <taxon>Halomonadaceae</taxon>
        <taxon>Halomonas</taxon>
    </lineage>
</organism>
<evidence type="ECO:0000313" key="13">
    <source>
        <dbReference type="EMBL" id="SFU69729.1"/>
    </source>
</evidence>
<feature type="transmembrane region" description="Helical" evidence="11">
    <location>
        <begin position="273"/>
        <end position="291"/>
    </location>
</feature>
<keyword evidence="6" id="KW-0915">Sodium</keyword>
<evidence type="ECO:0000256" key="4">
    <source>
        <dbReference type="ARBA" id="ARBA00022692"/>
    </source>
</evidence>
<evidence type="ECO:0000256" key="11">
    <source>
        <dbReference type="SAM" id="Phobius"/>
    </source>
</evidence>
<dbReference type="OrthoDB" id="9772058at2"/>
<feature type="transmembrane region" description="Helical" evidence="11">
    <location>
        <begin position="428"/>
        <end position="453"/>
    </location>
</feature>
<accession>A0A1I7I9U6</accession>
<keyword evidence="4 11" id="KW-0812">Transmembrane</keyword>
<dbReference type="InterPro" id="IPR045016">
    <property type="entry name" value="NhaD-like"/>
</dbReference>
<keyword evidence="3" id="KW-0050">Antiport</keyword>
<feature type="transmembrane region" description="Helical" evidence="11">
    <location>
        <begin position="393"/>
        <end position="416"/>
    </location>
</feature>
<keyword evidence="5 11" id="KW-1133">Transmembrane helix</keyword>
<keyword evidence="9" id="KW-0739">Sodium transport</keyword>
<feature type="transmembrane region" description="Helical" evidence="11">
    <location>
        <begin position="77"/>
        <end position="93"/>
    </location>
</feature>
<keyword evidence="14" id="KW-1185">Reference proteome</keyword>
<sequence>MLTTRCLPSRPWQSARWLRLLVPAILAILISPAAFAVTGELNLTGSLVGYVAVAIFVLAYALVMAEEKIHMRKSKPVLIAAGIIWGLIGWVYVQNGMSADSEHAFRQTLLEFTELMLFLLVAMTYINAMEERRVFDALRSWLVRKGFSYRALFWITGVLAFCISPIADNLTTALLMCAVVTKVAEGDKRFINLCCINIVVAANAGGAFSPFGDITTLMVWQAGLIEFQEFFALLVPSLVNFVIPAVVMSFFIKNRKPDSLEEDVWLKRGARRIILLFLLTVATAVACHTLLHLPPVLGMMTGLGYLQFFGFYLRRTLPRSLEKKRTRYSQRGDWKKLESLGSVVPFDVFNRVARAEWDTLLFFYGVVMCVGGLGFMGYLGLLSEALYTGWNATWANIVLGLISAVIDNIPVMFAVLTMEPDMSHGHWLLITLTAGVGGSLLSIGSAAGVALMGQARGSYTFMGHLRWAPVIALGYIASVATHLWLNAESFTVFG</sequence>
<protein>
    <submittedName>
        <fullName evidence="13">Sodium/proton antiporter, NhaD family (TC 2.A.62)</fullName>
    </submittedName>
</protein>
<feature type="transmembrane region" description="Helical" evidence="11">
    <location>
        <begin position="361"/>
        <end position="381"/>
    </location>
</feature>
<evidence type="ECO:0000313" key="14">
    <source>
        <dbReference type="Proteomes" id="UP000198693"/>
    </source>
</evidence>
<dbReference type="RefSeq" id="WP_089795503.1">
    <property type="nucleotide sequence ID" value="NZ_FPBP01000006.1"/>
</dbReference>
<dbReference type="PANTHER" id="PTHR43269:SF2">
    <property type="entry name" value="SODIUM_PROTON ANTIPORTER 1-RELATED"/>
    <property type="match status" value="1"/>
</dbReference>
<keyword evidence="7" id="KW-0406">Ion transport</keyword>
<feature type="transmembrane region" description="Helical" evidence="11">
    <location>
        <begin position="465"/>
        <end position="485"/>
    </location>
</feature>
<keyword evidence="8 11" id="KW-0472">Membrane</keyword>
<proteinExistence type="inferred from homology"/>
<feature type="transmembrane region" description="Helical" evidence="11">
    <location>
        <begin position="46"/>
        <end position="65"/>
    </location>
</feature>
<dbReference type="GO" id="GO:0006814">
    <property type="term" value="P:sodium ion transport"/>
    <property type="evidence" value="ECO:0007669"/>
    <property type="project" value="UniProtKB-KW"/>
</dbReference>
<feature type="domain" description="Citrate transporter-like" evidence="12">
    <location>
        <begin position="50"/>
        <end position="435"/>
    </location>
</feature>
<comment type="similarity">
    <text evidence="10">Belongs to the NhaD Na(+)/H(+) (TC 2.A.62) antiporter family.</text>
</comment>
<evidence type="ECO:0000256" key="7">
    <source>
        <dbReference type="ARBA" id="ARBA00023065"/>
    </source>
</evidence>
<dbReference type="Proteomes" id="UP000198693">
    <property type="component" value="Unassembled WGS sequence"/>
</dbReference>